<dbReference type="Gene3D" id="1.20.120.520">
    <property type="entry name" value="nmb1532 protein domain like"/>
    <property type="match status" value="1"/>
</dbReference>
<feature type="domain" description="Hemerythrin-like" evidence="2">
    <location>
        <begin position="17"/>
        <end position="140"/>
    </location>
</feature>
<evidence type="ECO:0000256" key="1">
    <source>
        <dbReference type="SAM" id="MobiDB-lite"/>
    </source>
</evidence>
<dbReference type="InterPro" id="IPR012312">
    <property type="entry name" value="Hemerythrin-like"/>
</dbReference>
<accession>W9G7D8</accession>
<evidence type="ECO:0000313" key="5">
    <source>
        <dbReference type="Proteomes" id="UP000019489"/>
    </source>
</evidence>
<evidence type="ECO:0000313" key="4">
    <source>
        <dbReference type="EMBL" id="EWT02071.1"/>
    </source>
</evidence>
<dbReference type="InterPro" id="IPR018720">
    <property type="entry name" value="DUF2249"/>
</dbReference>
<comment type="caution">
    <text evidence="4">The sequence shown here is derived from an EMBL/GenBank/DDBJ whole genome shotgun (WGS) entry which is preliminary data.</text>
</comment>
<dbReference type="Proteomes" id="UP000019489">
    <property type="component" value="Unassembled WGS sequence"/>
</dbReference>
<evidence type="ECO:0000259" key="3">
    <source>
        <dbReference type="Pfam" id="PF10006"/>
    </source>
</evidence>
<dbReference type="Pfam" id="PF10006">
    <property type="entry name" value="DUF2249"/>
    <property type="match status" value="1"/>
</dbReference>
<dbReference type="AlphaFoldDB" id="W9G7D8"/>
<dbReference type="RefSeq" id="WP_034804003.1">
    <property type="nucleotide sequence ID" value="NZ_AWSA01000014.1"/>
</dbReference>
<gene>
    <name evidence="4" type="ORF">N865_07225</name>
</gene>
<dbReference type="Pfam" id="PF01814">
    <property type="entry name" value="Hemerythrin"/>
    <property type="match status" value="1"/>
</dbReference>
<feature type="compositionally biased region" description="Basic and acidic residues" evidence="1">
    <location>
        <begin position="166"/>
        <end position="182"/>
    </location>
</feature>
<dbReference type="PATRIC" id="fig|1386089.3.peg.1674"/>
<dbReference type="EMBL" id="AWSA01000014">
    <property type="protein sequence ID" value="EWT02071.1"/>
    <property type="molecule type" value="Genomic_DNA"/>
</dbReference>
<dbReference type="eggNOG" id="COG4309">
    <property type="taxonomic scope" value="Bacteria"/>
</dbReference>
<keyword evidence="5" id="KW-1185">Reference proteome</keyword>
<name>W9G7D8_9MICO</name>
<feature type="domain" description="DUF2249" evidence="3">
    <location>
        <begin position="196"/>
        <end position="263"/>
    </location>
</feature>
<sequence length="268" mass="27677">MSHLSIASTEADARAAAAVEQHHAAMAGALAVRVSAVLQSAARGERAAVDAAGALVTWSEDELVPHALAEESTLYAAARALPEGRLLIGGMVAEHAVILGLVREISDATEPVAAAAAARALQVVFEGHLAKENTLVLPLLTADPSTSVADLLGGLHELVGGTPSAHEGEHPEKQGHAEEGDHPCTCGADDPGALPELDARVIPHAIRHATIFGALDSLAPGRGLVVVAPHDPARLLAQVEAREPGVFSMERLEQGPETWRVALVRRAG</sequence>
<proteinExistence type="predicted"/>
<protein>
    <submittedName>
        <fullName evidence="4">Cation-binding protein</fullName>
    </submittedName>
</protein>
<feature type="region of interest" description="Disordered" evidence="1">
    <location>
        <begin position="159"/>
        <end position="190"/>
    </location>
</feature>
<dbReference type="OrthoDB" id="8451629at2"/>
<evidence type="ECO:0000259" key="2">
    <source>
        <dbReference type="Pfam" id="PF01814"/>
    </source>
</evidence>
<reference evidence="4 5" key="1">
    <citation type="submission" date="2013-08" db="EMBL/GenBank/DDBJ databases">
        <title>Intrasporangium oryzae NRRL B-24470.</title>
        <authorList>
            <person name="Liu H."/>
            <person name="Wang G."/>
        </authorList>
    </citation>
    <scope>NUCLEOTIDE SEQUENCE [LARGE SCALE GENOMIC DNA]</scope>
    <source>
        <strain evidence="4 5">NRRL B-24470</strain>
    </source>
</reference>
<organism evidence="4 5">
    <name type="scientific">Intrasporangium oryzae NRRL B-24470</name>
    <dbReference type="NCBI Taxonomy" id="1386089"/>
    <lineage>
        <taxon>Bacteria</taxon>
        <taxon>Bacillati</taxon>
        <taxon>Actinomycetota</taxon>
        <taxon>Actinomycetes</taxon>
        <taxon>Micrococcales</taxon>
        <taxon>Intrasporangiaceae</taxon>
        <taxon>Intrasporangium</taxon>
    </lineage>
</organism>
<dbReference type="STRING" id="1386089.N865_07225"/>